<reference evidence="1" key="1">
    <citation type="submission" date="2018-01" db="EMBL/GenBank/DDBJ databases">
        <authorList>
            <person name="Mao J.F."/>
        </authorList>
    </citation>
    <scope>NUCLEOTIDE SEQUENCE</scope>
    <source>
        <strain evidence="1">Huo1</strain>
        <tissue evidence="1">Leaf</tissue>
    </source>
</reference>
<evidence type="ECO:0000313" key="1">
    <source>
        <dbReference type="EMBL" id="KAG6383452.1"/>
    </source>
</evidence>
<accession>A0A8X8VW23</accession>
<sequence>MAGSNEVNANESKGSDLCCKDSIFTFDFEGFGPLCFLSLAYFSPTTCSGDRTAHFNRDLNEFLDRKVPANAVPVDGVYSFDVVDRATSLINRVYLAAGDTDAPGGSPSSRSP</sequence>
<organism evidence="1">
    <name type="scientific">Salvia splendens</name>
    <name type="common">Scarlet sage</name>
    <dbReference type="NCBI Taxonomy" id="180675"/>
    <lineage>
        <taxon>Eukaryota</taxon>
        <taxon>Viridiplantae</taxon>
        <taxon>Streptophyta</taxon>
        <taxon>Embryophyta</taxon>
        <taxon>Tracheophyta</taxon>
        <taxon>Spermatophyta</taxon>
        <taxon>Magnoliopsida</taxon>
        <taxon>eudicotyledons</taxon>
        <taxon>Gunneridae</taxon>
        <taxon>Pentapetalae</taxon>
        <taxon>asterids</taxon>
        <taxon>lamiids</taxon>
        <taxon>Lamiales</taxon>
        <taxon>Lamiaceae</taxon>
        <taxon>Nepetoideae</taxon>
        <taxon>Mentheae</taxon>
        <taxon>Salviinae</taxon>
        <taxon>Salvia</taxon>
        <taxon>Salvia subgen. Calosphace</taxon>
        <taxon>core Calosphace</taxon>
    </lineage>
</organism>
<dbReference type="Proteomes" id="UP000298416">
    <property type="component" value="Unassembled WGS sequence"/>
</dbReference>
<keyword evidence="2" id="KW-1185">Reference proteome</keyword>
<proteinExistence type="predicted"/>
<comment type="caution">
    <text evidence="1">The sequence shown here is derived from an EMBL/GenBank/DDBJ whole genome shotgun (WGS) entry which is preliminary data.</text>
</comment>
<name>A0A8X8VW23_SALSN</name>
<evidence type="ECO:0000313" key="2">
    <source>
        <dbReference type="Proteomes" id="UP000298416"/>
    </source>
</evidence>
<reference evidence="1" key="2">
    <citation type="submission" date="2020-08" db="EMBL/GenBank/DDBJ databases">
        <title>Plant Genome Project.</title>
        <authorList>
            <person name="Zhang R.-G."/>
        </authorList>
    </citation>
    <scope>NUCLEOTIDE SEQUENCE</scope>
    <source>
        <strain evidence="1">Huo1</strain>
        <tissue evidence="1">Leaf</tissue>
    </source>
</reference>
<protein>
    <submittedName>
        <fullName evidence="1">Uncharacterized protein</fullName>
    </submittedName>
</protein>
<dbReference type="AlphaFoldDB" id="A0A8X8VW23"/>
<dbReference type="EMBL" id="PNBA02000558">
    <property type="protein sequence ID" value="KAG6383452.1"/>
    <property type="molecule type" value="Genomic_DNA"/>
</dbReference>
<gene>
    <name evidence="1" type="ORF">SASPL_156795</name>
</gene>